<evidence type="ECO:0000313" key="2">
    <source>
        <dbReference type="EMBL" id="CAA9438884.1"/>
    </source>
</evidence>
<keyword evidence="1" id="KW-0472">Membrane</keyword>
<feature type="transmembrane region" description="Helical" evidence="1">
    <location>
        <begin position="12"/>
        <end position="35"/>
    </location>
</feature>
<feature type="non-terminal residue" evidence="2">
    <location>
        <position position="93"/>
    </location>
</feature>
<proteinExistence type="predicted"/>
<evidence type="ECO:0000256" key="1">
    <source>
        <dbReference type="SAM" id="Phobius"/>
    </source>
</evidence>
<gene>
    <name evidence="2" type="ORF">AVDCRST_MAG03-3823</name>
</gene>
<name>A0A6J4QJ30_9ACTN</name>
<accession>A0A6J4QJ30</accession>
<protein>
    <submittedName>
        <fullName evidence="2">Uncharacterized protein</fullName>
    </submittedName>
</protein>
<organism evidence="2">
    <name type="scientific">uncultured Rubrobacteraceae bacterium</name>
    <dbReference type="NCBI Taxonomy" id="349277"/>
    <lineage>
        <taxon>Bacteria</taxon>
        <taxon>Bacillati</taxon>
        <taxon>Actinomycetota</taxon>
        <taxon>Rubrobacteria</taxon>
        <taxon>Rubrobacterales</taxon>
        <taxon>Rubrobacteraceae</taxon>
        <taxon>environmental samples</taxon>
    </lineage>
</organism>
<dbReference type="AlphaFoldDB" id="A0A6J4QJ30"/>
<dbReference type="EMBL" id="CADCUT010000222">
    <property type="protein sequence ID" value="CAA9438884.1"/>
    <property type="molecule type" value="Genomic_DNA"/>
</dbReference>
<sequence length="93" mass="10609">MKRLRNLLTRGDWIYLASLLVPVFLYNLTLKVVRIVTRPDPPGLLGFVDQIRSDLLFNLGFAALWVGIFALVRGGWLRTVVVMLFHLTVLVMV</sequence>
<reference evidence="2" key="1">
    <citation type="submission" date="2020-02" db="EMBL/GenBank/DDBJ databases">
        <authorList>
            <person name="Meier V. D."/>
        </authorList>
    </citation>
    <scope>NUCLEOTIDE SEQUENCE</scope>
    <source>
        <strain evidence="2">AVDCRST_MAG03</strain>
    </source>
</reference>
<feature type="transmembrane region" description="Helical" evidence="1">
    <location>
        <begin position="55"/>
        <end position="76"/>
    </location>
</feature>
<keyword evidence="1" id="KW-1133">Transmembrane helix</keyword>
<keyword evidence="1" id="KW-0812">Transmembrane</keyword>